<proteinExistence type="predicted"/>
<evidence type="ECO:0000256" key="1">
    <source>
        <dbReference type="SAM" id="MobiDB-lite"/>
    </source>
</evidence>
<dbReference type="EMBL" id="ML978317">
    <property type="protein sequence ID" value="KAF2023926.1"/>
    <property type="molecule type" value="Genomic_DNA"/>
</dbReference>
<comment type="caution">
    <text evidence="3">The sequence shown here is derived from an EMBL/GenBank/DDBJ whole genome shotgun (WGS) entry which is preliminary data.</text>
</comment>
<evidence type="ECO:0000256" key="2">
    <source>
        <dbReference type="SAM" id="SignalP"/>
    </source>
</evidence>
<dbReference type="OrthoDB" id="10361638at2759"/>
<evidence type="ECO:0000313" key="4">
    <source>
        <dbReference type="Proteomes" id="UP000799777"/>
    </source>
</evidence>
<sequence length="525" mass="58196">MLSALSGLTGLLISYSWFLVLCLLETTINVTAYAASNVACFPRYVCESILDGASNWYNFFDSEIPASAVAVCDTVIWLKDTIHDTYESTNDALDDLRESAYDTFGNPIADITHDYWLNFYQTVFIIDLLVVGFIILICNLECSSAEITPPQSPVIAAEKGQHLPPINPDDHSHRKNSPSSPSSPSHYAGPFFTDIVRDAGPHGFFLKPRPDCTTYRTPNVHERFLNDGNRRVRYNGNWRSVSRHSPYCAEPISPTPMQKGDMPQHSNITTTQATQPAEDSTPPYMRMDIVLSPPKTRQASAPATSLMSQEGPLSDQAQIENVLRIIGMGTDNLYNEMYRFVVSIKSGSSEWLNAAIAIYNEIEGAKKELANLAMKNVDEPPNFAQMFPWSSLIGQFWLEVRTHLYLNHAEPRVAELARYVQEFGNLLKLDLKDIEMSAPLPPQPQRPISTPLSTQEPDKLSNTAQEAVYLPPTPTPAPKMAKVVSPIPGNVFAFTPSQVRQPRSAASRSAASRTAASRSGVGKRR</sequence>
<feature type="compositionally biased region" description="Polar residues" evidence="1">
    <location>
        <begin position="446"/>
        <end position="461"/>
    </location>
</feature>
<dbReference type="Proteomes" id="UP000799777">
    <property type="component" value="Unassembled WGS sequence"/>
</dbReference>
<accession>A0A9P4LF11</accession>
<name>A0A9P4LF11_9PLEO</name>
<organism evidence="3 4">
    <name type="scientific">Setomelanomma holmii</name>
    <dbReference type="NCBI Taxonomy" id="210430"/>
    <lineage>
        <taxon>Eukaryota</taxon>
        <taxon>Fungi</taxon>
        <taxon>Dikarya</taxon>
        <taxon>Ascomycota</taxon>
        <taxon>Pezizomycotina</taxon>
        <taxon>Dothideomycetes</taxon>
        <taxon>Pleosporomycetidae</taxon>
        <taxon>Pleosporales</taxon>
        <taxon>Pleosporineae</taxon>
        <taxon>Phaeosphaeriaceae</taxon>
        <taxon>Setomelanomma</taxon>
    </lineage>
</organism>
<gene>
    <name evidence="3" type="ORF">EK21DRAFT_118300</name>
</gene>
<keyword evidence="4" id="KW-1185">Reference proteome</keyword>
<feature type="region of interest" description="Disordered" evidence="1">
    <location>
        <begin position="494"/>
        <end position="525"/>
    </location>
</feature>
<reference evidence="3" key="1">
    <citation type="journal article" date="2020" name="Stud. Mycol.">
        <title>101 Dothideomycetes genomes: a test case for predicting lifestyles and emergence of pathogens.</title>
        <authorList>
            <person name="Haridas S."/>
            <person name="Albert R."/>
            <person name="Binder M."/>
            <person name="Bloem J."/>
            <person name="Labutti K."/>
            <person name="Salamov A."/>
            <person name="Andreopoulos B."/>
            <person name="Baker S."/>
            <person name="Barry K."/>
            <person name="Bills G."/>
            <person name="Bluhm B."/>
            <person name="Cannon C."/>
            <person name="Castanera R."/>
            <person name="Culley D."/>
            <person name="Daum C."/>
            <person name="Ezra D."/>
            <person name="Gonzalez J."/>
            <person name="Henrissat B."/>
            <person name="Kuo A."/>
            <person name="Liang C."/>
            <person name="Lipzen A."/>
            <person name="Lutzoni F."/>
            <person name="Magnuson J."/>
            <person name="Mondo S."/>
            <person name="Nolan M."/>
            <person name="Ohm R."/>
            <person name="Pangilinan J."/>
            <person name="Park H.-J."/>
            <person name="Ramirez L."/>
            <person name="Alfaro M."/>
            <person name="Sun H."/>
            <person name="Tritt A."/>
            <person name="Yoshinaga Y."/>
            <person name="Zwiers L.-H."/>
            <person name="Turgeon B."/>
            <person name="Goodwin S."/>
            <person name="Spatafora J."/>
            <person name="Crous P."/>
            <person name="Grigoriev I."/>
        </authorList>
    </citation>
    <scope>NUCLEOTIDE SEQUENCE</scope>
    <source>
        <strain evidence="3">CBS 110217</strain>
    </source>
</reference>
<feature type="signal peptide" evidence="2">
    <location>
        <begin position="1"/>
        <end position="32"/>
    </location>
</feature>
<evidence type="ECO:0000313" key="3">
    <source>
        <dbReference type="EMBL" id="KAF2023926.1"/>
    </source>
</evidence>
<feature type="region of interest" description="Disordered" evidence="1">
    <location>
        <begin position="160"/>
        <end position="187"/>
    </location>
</feature>
<feature type="chain" id="PRO_5040318804" evidence="2">
    <location>
        <begin position="33"/>
        <end position="525"/>
    </location>
</feature>
<keyword evidence="2" id="KW-0732">Signal</keyword>
<feature type="compositionally biased region" description="Low complexity" evidence="1">
    <location>
        <begin position="503"/>
        <end position="519"/>
    </location>
</feature>
<feature type="region of interest" description="Disordered" evidence="1">
    <location>
        <begin position="438"/>
        <end position="461"/>
    </location>
</feature>
<protein>
    <submittedName>
        <fullName evidence="3">Uncharacterized protein</fullName>
    </submittedName>
</protein>
<dbReference type="AlphaFoldDB" id="A0A9P4LF11"/>